<evidence type="ECO:0000256" key="7">
    <source>
        <dbReference type="ARBA" id="ARBA00023141"/>
    </source>
</evidence>
<dbReference type="Gene3D" id="3.40.50.9100">
    <property type="entry name" value="Dehydroquinase, class II"/>
    <property type="match status" value="1"/>
</dbReference>
<dbReference type="AlphaFoldDB" id="A0A255Z8B4"/>
<dbReference type="NCBIfam" id="NF003804">
    <property type="entry name" value="PRK05395.1-1"/>
    <property type="match status" value="1"/>
</dbReference>
<keyword evidence="14" id="KW-1185">Reference proteome</keyword>
<evidence type="ECO:0000256" key="10">
    <source>
        <dbReference type="PIRSR" id="PIRSR001399-1"/>
    </source>
</evidence>
<comment type="function">
    <text evidence="2 9">Catalyzes a trans-dehydration via an enolate intermediate.</text>
</comment>
<dbReference type="PIRSF" id="PIRSF001399">
    <property type="entry name" value="DHquinase_II"/>
    <property type="match status" value="1"/>
</dbReference>
<dbReference type="GO" id="GO:0009073">
    <property type="term" value="P:aromatic amino acid family biosynthetic process"/>
    <property type="evidence" value="ECO:0007669"/>
    <property type="project" value="UniProtKB-KW"/>
</dbReference>
<evidence type="ECO:0000256" key="1">
    <source>
        <dbReference type="ARBA" id="ARBA00001864"/>
    </source>
</evidence>
<name>A0A255Z8B4_9PROT</name>
<feature type="binding site" evidence="9 11">
    <location>
        <position position="77"/>
    </location>
    <ligand>
        <name>substrate</name>
    </ligand>
</feature>
<evidence type="ECO:0000256" key="11">
    <source>
        <dbReference type="PIRSR" id="PIRSR001399-2"/>
    </source>
</evidence>
<dbReference type="NCBIfam" id="NF003805">
    <property type="entry name" value="PRK05395.1-2"/>
    <property type="match status" value="1"/>
</dbReference>
<dbReference type="Pfam" id="PF01220">
    <property type="entry name" value="DHquinase_II"/>
    <property type="match status" value="1"/>
</dbReference>
<evidence type="ECO:0000256" key="3">
    <source>
        <dbReference type="ARBA" id="ARBA00004902"/>
    </source>
</evidence>
<evidence type="ECO:0000256" key="6">
    <source>
        <dbReference type="ARBA" id="ARBA00012060"/>
    </source>
</evidence>
<keyword evidence="9" id="KW-0028">Amino-acid biosynthesis</keyword>
<evidence type="ECO:0000313" key="13">
    <source>
        <dbReference type="EMBL" id="OYQ37689.1"/>
    </source>
</evidence>
<feature type="binding site" evidence="9 11">
    <location>
        <position position="83"/>
    </location>
    <ligand>
        <name>substrate</name>
    </ligand>
</feature>
<dbReference type="InterPro" id="IPR018509">
    <property type="entry name" value="DHquinase_II_CS"/>
</dbReference>
<dbReference type="PANTHER" id="PTHR21272:SF3">
    <property type="entry name" value="CATABOLIC 3-DEHYDROQUINASE"/>
    <property type="match status" value="1"/>
</dbReference>
<comment type="catalytic activity">
    <reaction evidence="1 9">
        <text>3-dehydroquinate = 3-dehydroshikimate + H2O</text>
        <dbReference type="Rhea" id="RHEA:21096"/>
        <dbReference type="ChEBI" id="CHEBI:15377"/>
        <dbReference type="ChEBI" id="CHEBI:16630"/>
        <dbReference type="ChEBI" id="CHEBI:32364"/>
        <dbReference type="EC" id="4.2.1.10"/>
    </reaction>
</comment>
<organism evidence="13 14">
    <name type="scientific">Niveispirillum lacus</name>
    <dbReference type="NCBI Taxonomy" id="1981099"/>
    <lineage>
        <taxon>Bacteria</taxon>
        <taxon>Pseudomonadati</taxon>
        <taxon>Pseudomonadota</taxon>
        <taxon>Alphaproteobacteria</taxon>
        <taxon>Rhodospirillales</taxon>
        <taxon>Azospirillaceae</taxon>
        <taxon>Niveispirillum</taxon>
    </lineage>
</organism>
<evidence type="ECO:0000256" key="12">
    <source>
        <dbReference type="PIRSR" id="PIRSR001399-3"/>
    </source>
</evidence>
<feature type="site" description="Transition state stabilizer" evidence="9 12">
    <location>
        <position position="21"/>
    </location>
</feature>
<dbReference type="SUPFAM" id="SSF52304">
    <property type="entry name" value="Type II 3-dehydroquinate dehydratase"/>
    <property type="match status" value="1"/>
</dbReference>
<dbReference type="RefSeq" id="WP_094452662.1">
    <property type="nucleotide sequence ID" value="NZ_NOXU01000011.1"/>
</dbReference>
<gene>
    <name evidence="9 13" type="primary">aroQ</name>
    <name evidence="13" type="ORF">CHU95_00550</name>
</gene>
<proteinExistence type="inferred from homology"/>
<dbReference type="CDD" id="cd00466">
    <property type="entry name" value="DHQase_II"/>
    <property type="match status" value="1"/>
</dbReference>
<sequence length="152" mass="16581">MAQQPSILILNGPNLNMLGTREPHIYGAETLADVEALCRAEGARLGLEIDFRQSNHEGELVTWIQQARETRSAILLNAGAYTHTSVAILDALTAVDLPVIEVHLSNIFRREPFRHHSYVSMAARGVICGLGSHGYVLALQAADRLVRATAQS</sequence>
<feature type="binding site" evidence="9 11">
    <location>
        <begin position="104"/>
        <end position="105"/>
    </location>
    <ligand>
        <name>substrate</name>
    </ligand>
</feature>
<comment type="subunit">
    <text evidence="5 9">Homododecamer.</text>
</comment>
<dbReference type="PROSITE" id="PS01029">
    <property type="entry name" value="DEHYDROQUINASE_II"/>
    <property type="match status" value="1"/>
</dbReference>
<keyword evidence="7 9" id="KW-0057">Aromatic amino acid biosynthesis</keyword>
<comment type="caution">
    <text evidence="13">The sequence shown here is derived from an EMBL/GenBank/DDBJ whole genome shotgun (WGS) entry which is preliminary data.</text>
</comment>
<feature type="active site" description="Proton donor" evidence="9 10">
    <location>
        <position position="103"/>
    </location>
</feature>
<reference evidence="13 14" key="1">
    <citation type="submission" date="2017-07" db="EMBL/GenBank/DDBJ databases">
        <title>Niveispirillum cyanobacteriorum sp. nov., isolated from cyanobacterial aggregates in a eutrophic lake.</title>
        <authorList>
            <person name="Cai H."/>
        </authorList>
    </citation>
    <scope>NUCLEOTIDE SEQUENCE [LARGE SCALE GENOMIC DNA]</scope>
    <source>
        <strain evidence="14">TH1-14</strain>
    </source>
</reference>
<dbReference type="GO" id="GO:0003855">
    <property type="term" value="F:3-dehydroquinate dehydratase activity"/>
    <property type="evidence" value="ECO:0007669"/>
    <property type="project" value="UniProtKB-UniRule"/>
</dbReference>
<dbReference type="NCBIfam" id="TIGR01088">
    <property type="entry name" value="aroQ"/>
    <property type="match status" value="1"/>
</dbReference>
<dbReference type="GO" id="GO:0009423">
    <property type="term" value="P:chorismate biosynthetic process"/>
    <property type="evidence" value="ECO:0007669"/>
    <property type="project" value="UniProtKB-UniRule"/>
</dbReference>
<evidence type="ECO:0000256" key="2">
    <source>
        <dbReference type="ARBA" id="ARBA00003924"/>
    </source>
</evidence>
<dbReference type="GO" id="GO:0008652">
    <property type="term" value="P:amino acid biosynthetic process"/>
    <property type="evidence" value="ECO:0007669"/>
    <property type="project" value="UniProtKB-KW"/>
</dbReference>
<evidence type="ECO:0000256" key="8">
    <source>
        <dbReference type="ARBA" id="ARBA00023239"/>
    </source>
</evidence>
<dbReference type="EC" id="4.2.1.10" evidence="6 9"/>
<feature type="binding site" evidence="9 11">
    <location>
        <position position="90"/>
    </location>
    <ligand>
        <name>substrate</name>
    </ligand>
</feature>
<dbReference type="HAMAP" id="MF_00169">
    <property type="entry name" value="AroQ"/>
    <property type="match status" value="1"/>
</dbReference>
<dbReference type="InterPro" id="IPR036441">
    <property type="entry name" value="DHquinase_II_sf"/>
</dbReference>
<dbReference type="InterPro" id="IPR001874">
    <property type="entry name" value="DHquinase_II"/>
</dbReference>
<protein>
    <recommendedName>
        <fullName evidence="6 9">3-dehydroquinate dehydratase</fullName>
        <shortName evidence="9">3-dehydroquinase</shortName>
        <ecNumber evidence="6 9">4.2.1.10</ecNumber>
    </recommendedName>
    <alternativeName>
        <fullName evidence="9">Type II DHQase</fullName>
    </alternativeName>
</protein>
<comment type="pathway">
    <text evidence="3 9">Metabolic intermediate biosynthesis; chorismate biosynthesis; chorismate from D-erythrose 4-phosphate and phosphoenolpyruvate: step 3/7.</text>
</comment>
<comment type="similarity">
    <text evidence="4 9">Belongs to the type-II 3-dehydroquinase family.</text>
</comment>
<dbReference type="PANTHER" id="PTHR21272">
    <property type="entry name" value="CATABOLIC 3-DEHYDROQUINASE"/>
    <property type="match status" value="1"/>
</dbReference>
<dbReference type="UniPathway" id="UPA00053">
    <property type="reaction ID" value="UER00086"/>
</dbReference>
<keyword evidence="8 9" id="KW-0456">Lyase</keyword>
<dbReference type="NCBIfam" id="NF003806">
    <property type="entry name" value="PRK05395.1-3"/>
    <property type="match status" value="1"/>
</dbReference>
<dbReference type="OrthoDB" id="9790793at2"/>
<feature type="active site" description="Proton acceptor" evidence="9 10">
    <location>
        <position position="26"/>
    </location>
</feature>
<accession>A0A255Z8B4</accession>
<evidence type="ECO:0000256" key="5">
    <source>
        <dbReference type="ARBA" id="ARBA00011193"/>
    </source>
</evidence>
<dbReference type="GO" id="GO:0019631">
    <property type="term" value="P:quinate catabolic process"/>
    <property type="evidence" value="ECO:0007669"/>
    <property type="project" value="TreeGrafter"/>
</dbReference>
<evidence type="ECO:0000313" key="14">
    <source>
        <dbReference type="Proteomes" id="UP000216998"/>
    </source>
</evidence>
<evidence type="ECO:0000256" key="9">
    <source>
        <dbReference type="HAMAP-Rule" id="MF_00169"/>
    </source>
</evidence>
<dbReference type="Proteomes" id="UP000216998">
    <property type="component" value="Unassembled WGS sequence"/>
</dbReference>
<feature type="binding site" evidence="9 11">
    <location>
        <position position="114"/>
    </location>
    <ligand>
        <name>substrate</name>
    </ligand>
</feature>
<evidence type="ECO:0000256" key="4">
    <source>
        <dbReference type="ARBA" id="ARBA00011037"/>
    </source>
</evidence>
<dbReference type="NCBIfam" id="NF003807">
    <property type="entry name" value="PRK05395.1-4"/>
    <property type="match status" value="1"/>
</dbReference>
<dbReference type="EMBL" id="NOXU01000011">
    <property type="protein sequence ID" value="OYQ37689.1"/>
    <property type="molecule type" value="Genomic_DNA"/>
</dbReference>